<dbReference type="AlphaFoldDB" id="A0A9K3LBU8"/>
<dbReference type="EMBL" id="JAGRRH010000014">
    <property type="protein sequence ID" value="KAG7357871.1"/>
    <property type="molecule type" value="Genomic_DNA"/>
</dbReference>
<sequence>MKVPVLTDGLQVENKLIQVGSLELGKKDEILIAVRFFDNISYVVTLKRTDPFYVLDLSDPKILGELEIPGFSEFMHPIKDDNSILVTIGYDADDQGLERELQISIFDSTDPLNPPLLDGYLMDQRWSHSDAFLDERAFRYVRVDDLGRLILPMNTYAGYDEGGNRVVGEKFEGVFVFSVDLSKSENIITKELKINQTSASVDFQVEGTPWICWCLNSFPERSMVFNGNVMTIKNRNVASTNLVSKTITWNVTLDRDDVCCGTSAVRMLEDFN</sequence>
<reference evidence="1" key="2">
    <citation type="submission" date="2021-04" db="EMBL/GenBank/DDBJ databases">
        <authorList>
            <person name="Podell S."/>
        </authorList>
    </citation>
    <scope>NUCLEOTIDE SEQUENCE</scope>
    <source>
        <strain evidence="1">Hildebrandi</strain>
    </source>
</reference>
<dbReference type="Proteomes" id="UP000693970">
    <property type="component" value="Unassembled WGS sequence"/>
</dbReference>
<name>A0A9K3LBU8_9STRA</name>
<protein>
    <submittedName>
        <fullName evidence="1">Beta propeller domain containing family protein</fullName>
    </submittedName>
</protein>
<proteinExistence type="predicted"/>
<dbReference type="Pfam" id="PF09826">
    <property type="entry name" value="Beta_propel"/>
    <property type="match status" value="1"/>
</dbReference>
<evidence type="ECO:0000313" key="1">
    <source>
        <dbReference type="EMBL" id="KAG7357871.1"/>
    </source>
</evidence>
<dbReference type="InterPro" id="IPR019198">
    <property type="entry name" value="Beta_propeller_containing"/>
</dbReference>
<accession>A0A9K3LBU8</accession>
<gene>
    <name evidence="1" type="ORF">IV203_014458</name>
</gene>
<dbReference type="OrthoDB" id="10264491at2759"/>
<comment type="caution">
    <text evidence="1">The sequence shown here is derived from an EMBL/GenBank/DDBJ whole genome shotgun (WGS) entry which is preliminary data.</text>
</comment>
<organism evidence="1 2">
    <name type="scientific">Nitzschia inconspicua</name>
    <dbReference type="NCBI Taxonomy" id="303405"/>
    <lineage>
        <taxon>Eukaryota</taxon>
        <taxon>Sar</taxon>
        <taxon>Stramenopiles</taxon>
        <taxon>Ochrophyta</taxon>
        <taxon>Bacillariophyta</taxon>
        <taxon>Bacillariophyceae</taxon>
        <taxon>Bacillariophycidae</taxon>
        <taxon>Bacillariales</taxon>
        <taxon>Bacillariaceae</taxon>
        <taxon>Nitzschia</taxon>
    </lineage>
</organism>
<reference evidence="1" key="1">
    <citation type="journal article" date="2021" name="Sci. Rep.">
        <title>Diploid genomic architecture of Nitzschia inconspicua, an elite biomass production diatom.</title>
        <authorList>
            <person name="Oliver A."/>
            <person name="Podell S."/>
            <person name="Pinowska A."/>
            <person name="Traller J.C."/>
            <person name="Smith S.R."/>
            <person name="McClure R."/>
            <person name="Beliaev A."/>
            <person name="Bohutskyi P."/>
            <person name="Hill E.A."/>
            <person name="Rabines A."/>
            <person name="Zheng H."/>
            <person name="Allen L.Z."/>
            <person name="Kuo A."/>
            <person name="Grigoriev I.V."/>
            <person name="Allen A.E."/>
            <person name="Hazlebeck D."/>
            <person name="Allen E.E."/>
        </authorList>
    </citation>
    <scope>NUCLEOTIDE SEQUENCE</scope>
    <source>
        <strain evidence="1">Hildebrandi</strain>
    </source>
</reference>
<evidence type="ECO:0000313" key="2">
    <source>
        <dbReference type="Proteomes" id="UP000693970"/>
    </source>
</evidence>
<keyword evidence="2" id="KW-1185">Reference proteome</keyword>